<organism evidence="2 3">
    <name type="scientific">Globodera pallida</name>
    <name type="common">Potato cyst nematode worm</name>
    <name type="synonym">Heterodera pallida</name>
    <dbReference type="NCBI Taxonomy" id="36090"/>
    <lineage>
        <taxon>Eukaryota</taxon>
        <taxon>Metazoa</taxon>
        <taxon>Ecdysozoa</taxon>
        <taxon>Nematoda</taxon>
        <taxon>Chromadorea</taxon>
        <taxon>Rhabditida</taxon>
        <taxon>Tylenchina</taxon>
        <taxon>Tylenchomorpha</taxon>
        <taxon>Tylenchoidea</taxon>
        <taxon>Heteroderidae</taxon>
        <taxon>Heteroderinae</taxon>
        <taxon>Globodera</taxon>
    </lineage>
</organism>
<feature type="chain" id="PRO_5008146670" evidence="1">
    <location>
        <begin position="18"/>
        <end position="247"/>
    </location>
</feature>
<accession>A0A183BVL8</accession>
<sequence>MVLFGISFICGARPVSARECQIVRQFVAKSFGEPSPSARQHILTKIAKLFFSPDQSTLLTSIDQIEKDEETAANGESDGELGFSCRVFALMLISLIHSTQLRFICPFEWKALIASLDGQFEQCQAKNYFTGFRENTKKDLLFANPHSPRSIGSAISFAFSSPASVRQFLAAGLLEYDIELVDLHCPEGVTKHSGTSRFRHVVDDVCHNSFCLLLMVGMSKDNGKTICTSEFTSCPERTAVAASNRIR</sequence>
<protein>
    <submittedName>
        <fullName evidence="3">Uncharacterized protein</fullName>
    </submittedName>
</protein>
<dbReference type="Proteomes" id="UP000050741">
    <property type="component" value="Unassembled WGS sequence"/>
</dbReference>
<evidence type="ECO:0000313" key="3">
    <source>
        <dbReference type="WBParaSite" id="GPLIN_000465600"/>
    </source>
</evidence>
<keyword evidence="2" id="KW-1185">Reference proteome</keyword>
<proteinExistence type="predicted"/>
<reference evidence="2" key="1">
    <citation type="submission" date="2013-12" db="EMBL/GenBank/DDBJ databases">
        <authorList>
            <person name="Aslett M."/>
        </authorList>
    </citation>
    <scope>NUCLEOTIDE SEQUENCE [LARGE SCALE GENOMIC DNA]</scope>
    <source>
        <strain evidence="2">Lindley</strain>
    </source>
</reference>
<reference evidence="3" key="3">
    <citation type="submission" date="2016-06" db="UniProtKB">
        <authorList>
            <consortium name="WormBaseParasite"/>
        </authorList>
    </citation>
    <scope>IDENTIFICATION</scope>
</reference>
<name>A0A183BVL8_GLOPA</name>
<reference evidence="2" key="2">
    <citation type="submission" date="2014-05" db="EMBL/GenBank/DDBJ databases">
        <title>The genome and life-stage specific transcriptomes of Globodera pallida elucidate key aspects of plant parasitism by a cyst nematode.</title>
        <authorList>
            <person name="Cotton J.A."/>
            <person name="Lilley C.J."/>
            <person name="Jones L.M."/>
            <person name="Kikuchi T."/>
            <person name="Reid A.J."/>
            <person name="Thorpe P."/>
            <person name="Tsai I.J."/>
            <person name="Beasley H."/>
            <person name="Blok V."/>
            <person name="Cock P.J.A."/>
            <person name="Van den Akker S.E."/>
            <person name="Holroyd N."/>
            <person name="Hunt M."/>
            <person name="Mantelin S."/>
            <person name="Naghra H."/>
            <person name="Pain A."/>
            <person name="Palomares-Rius J.E."/>
            <person name="Zarowiecki M."/>
            <person name="Berriman M."/>
            <person name="Jones J.T."/>
            <person name="Urwin P.E."/>
        </authorList>
    </citation>
    <scope>NUCLEOTIDE SEQUENCE [LARGE SCALE GENOMIC DNA]</scope>
    <source>
        <strain evidence="2">Lindley</strain>
    </source>
</reference>
<evidence type="ECO:0000256" key="1">
    <source>
        <dbReference type="SAM" id="SignalP"/>
    </source>
</evidence>
<keyword evidence="1" id="KW-0732">Signal</keyword>
<feature type="signal peptide" evidence="1">
    <location>
        <begin position="1"/>
        <end position="17"/>
    </location>
</feature>
<dbReference type="WBParaSite" id="GPLIN_000465600">
    <property type="protein sequence ID" value="GPLIN_000465600"/>
    <property type="gene ID" value="GPLIN_000465600"/>
</dbReference>
<dbReference type="AlphaFoldDB" id="A0A183BVL8"/>
<evidence type="ECO:0000313" key="2">
    <source>
        <dbReference type="Proteomes" id="UP000050741"/>
    </source>
</evidence>